<dbReference type="SUPFAM" id="SSF54001">
    <property type="entry name" value="Cysteine proteinases"/>
    <property type="match status" value="1"/>
</dbReference>
<dbReference type="Pfam" id="PF00877">
    <property type="entry name" value="NLPC_P60"/>
    <property type="match status" value="1"/>
</dbReference>
<evidence type="ECO:0000259" key="5">
    <source>
        <dbReference type="Pfam" id="PF00877"/>
    </source>
</evidence>
<proteinExistence type="inferred from homology"/>
<keyword evidence="4" id="KW-0788">Thiol protease</keyword>
<dbReference type="AlphaFoldDB" id="A0A1H4CIM0"/>
<name>A0A1H4CIM0_ALKAM</name>
<dbReference type="Proteomes" id="UP000198773">
    <property type="component" value="Unassembled WGS sequence"/>
</dbReference>
<evidence type="ECO:0000256" key="2">
    <source>
        <dbReference type="ARBA" id="ARBA00022670"/>
    </source>
</evidence>
<protein>
    <submittedName>
        <fullName evidence="7">NlpC/P60 family protein</fullName>
    </submittedName>
</protein>
<keyword evidence="2" id="KW-0645">Protease</keyword>
<dbReference type="Gene3D" id="3.90.70.10">
    <property type="entry name" value="Cysteine proteinases"/>
    <property type="match status" value="1"/>
</dbReference>
<dbReference type="PROSITE" id="PS51257">
    <property type="entry name" value="PROKAR_LIPOPROTEIN"/>
    <property type="match status" value="1"/>
</dbReference>
<dbReference type="InterPro" id="IPR000064">
    <property type="entry name" value="NLP_P60_dom"/>
</dbReference>
<dbReference type="GO" id="GO:0008234">
    <property type="term" value="F:cysteine-type peptidase activity"/>
    <property type="evidence" value="ECO:0007669"/>
    <property type="project" value="UniProtKB-KW"/>
</dbReference>
<keyword evidence="3" id="KW-0378">Hydrolase</keyword>
<accession>A0A1H4CIM0</accession>
<evidence type="ECO:0000259" key="6">
    <source>
        <dbReference type="Pfam" id="PF13529"/>
    </source>
</evidence>
<dbReference type="Pfam" id="PF13529">
    <property type="entry name" value="Peptidase_C39_2"/>
    <property type="match status" value="1"/>
</dbReference>
<dbReference type="EMBL" id="FNRM01000004">
    <property type="protein sequence ID" value="SEA60207.1"/>
    <property type="molecule type" value="Genomic_DNA"/>
</dbReference>
<dbReference type="InterPro" id="IPR039564">
    <property type="entry name" value="Peptidase_C39-like"/>
</dbReference>
<dbReference type="InterPro" id="IPR038765">
    <property type="entry name" value="Papain-like_cys_pep_sf"/>
</dbReference>
<evidence type="ECO:0000256" key="3">
    <source>
        <dbReference type="ARBA" id="ARBA00022801"/>
    </source>
</evidence>
<gene>
    <name evidence="7" type="ORF">SAMN04488051_104178</name>
</gene>
<dbReference type="Gene3D" id="3.90.1720.10">
    <property type="entry name" value="endopeptidase domain like (from Nostoc punctiforme)"/>
    <property type="match status" value="1"/>
</dbReference>
<feature type="domain" description="NlpC/P60" evidence="5">
    <location>
        <begin position="261"/>
        <end position="337"/>
    </location>
</feature>
<evidence type="ECO:0000256" key="4">
    <source>
        <dbReference type="ARBA" id="ARBA00022807"/>
    </source>
</evidence>
<organism evidence="7 8">
    <name type="scientific">Alkalimonas amylolytica</name>
    <dbReference type="NCBI Taxonomy" id="152573"/>
    <lineage>
        <taxon>Bacteria</taxon>
        <taxon>Pseudomonadati</taxon>
        <taxon>Pseudomonadota</taxon>
        <taxon>Gammaproteobacteria</taxon>
        <taxon>Alkalimonas</taxon>
    </lineage>
</organism>
<evidence type="ECO:0000313" key="7">
    <source>
        <dbReference type="EMBL" id="SEA60207.1"/>
    </source>
</evidence>
<evidence type="ECO:0000256" key="1">
    <source>
        <dbReference type="ARBA" id="ARBA00007074"/>
    </source>
</evidence>
<reference evidence="7 8" key="1">
    <citation type="submission" date="2016-10" db="EMBL/GenBank/DDBJ databases">
        <authorList>
            <person name="de Groot N.N."/>
        </authorList>
    </citation>
    <scope>NUCLEOTIDE SEQUENCE [LARGE SCALE GENOMIC DNA]</scope>
    <source>
        <strain evidence="7 8">CGMCC 1.3430</strain>
    </source>
</reference>
<sequence>MHIFSGRPLLLFCAASFLIGCHSMQPQTQQPAYQSAVPFFSQLDNQHRPHASCSLTSLAMITSYFDITATSASSTVSDQLYQRFGLLQTVPALQQGFNTLAIEAGSPMRAHSLEQGTLTQLRAELAAGRPVIVHGWFTQPGHIVVVTGFEDGHYIVHDPYGQWNLEKWGRYDSTVSGKNIRYPQAAFEHAINDNGTGDDLWLHLFRSTNDWPAIGQQISQTALLWQGQDYRVGQAEQCMNWTRTVLQAACGQHFAELQTQVPWDLHLLGPDDQLHPTHADSLASEEFGKKISRIEQLKAGDLVFLQNTYGNWAEGVITHVGIATGNGQYIHRVTSNKGVVKTEAIPTKDFQAGLRLKPELCVL</sequence>
<dbReference type="GO" id="GO:0006508">
    <property type="term" value="P:proteolysis"/>
    <property type="evidence" value="ECO:0007669"/>
    <property type="project" value="UniProtKB-KW"/>
</dbReference>
<evidence type="ECO:0000313" key="8">
    <source>
        <dbReference type="Proteomes" id="UP000198773"/>
    </source>
</evidence>
<keyword evidence="8" id="KW-1185">Reference proteome</keyword>
<feature type="domain" description="Peptidase C39-like" evidence="6">
    <location>
        <begin position="36"/>
        <end position="160"/>
    </location>
</feature>
<comment type="similarity">
    <text evidence="1">Belongs to the peptidase C40 family.</text>
</comment>